<evidence type="ECO:0000313" key="8">
    <source>
        <dbReference type="EMBL" id="RAR13186.1"/>
    </source>
</evidence>
<dbReference type="GO" id="GO:0016020">
    <property type="term" value="C:membrane"/>
    <property type="evidence" value="ECO:0007669"/>
    <property type="project" value="UniProtKB-SubCell"/>
</dbReference>
<evidence type="ECO:0000256" key="7">
    <source>
        <dbReference type="SAM" id="MobiDB-lite"/>
    </source>
</evidence>
<evidence type="ECO:0000256" key="1">
    <source>
        <dbReference type="ARBA" id="ARBA00004173"/>
    </source>
</evidence>
<accession>A0A364N7E2</accession>
<dbReference type="Proteomes" id="UP000249619">
    <property type="component" value="Unassembled WGS sequence"/>
</dbReference>
<reference evidence="9" key="1">
    <citation type="submission" date="2018-05" db="EMBL/GenBank/DDBJ databases">
        <title>Draft genome sequence of Stemphylium lycopersici strain CIDEFI 213.</title>
        <authorList>
            <person name="Medina R."/>
            <person name="Franco M.E.E."/>
            <person name="Lucentini C.G."/>
            <person name="Saparrat M.C.N."/>
            <person name="Balatti P.A."/>
        </authorList>
    </citation>
    <scope>NUCLEOTIDE SEQUENCE [LARGE SCALE GENOMIC DNA]</scope>
    <source>
        <strain evidence="9">CIDEFI 213</strain>
    </source>
</reference>
<organism evidence="8 9">
    <name type="scientific">Stemphylium lycopersici</name>
    <name type="common">Tomato gray leaf spot disease fungus</name>
    <name type="synonym">Thyrospora lycopersici</name>
    <dbReference type="NCBI Taxonomy" id="183478"/>
    <lineage>
        <taxon>Eukaryota</taxon>
        <taxon>Fungi</taxon>
        <taxon>Dikarya</taxon>
        <taxon>Ascomycota</taxon>
        <taxon>Pezizomycotina</taxon>
        <taxon>Dothideomycetes</taxon>
        <taxon>Pleosporomycetidae</taxon>
        <taxon>Pleosporales</taxon>
        <taxon>Pleosporineae</taxon>
        <taxon>Pleosporaceae</taxon>
        <taxon>Stemphylium</taxon>
    </lineage>
</organism>
<name>A0A364N7E2_STELY</name>
<comment type="subcellular location">
    <subcellularLocation>
        <location evidence="2">Endoplasmic reticulum</location>
    </subcellularLocation>
    <subcellularLocation>
        <location evidence="3">Membrane</location>
    </subcellularLocation>
    <subcellularLocation>
        <location evidence="1">Mitochondrion</location>
    </subcellularLocation>
</comment>
<evidence type="ECO:0000256" key="3">
    <source>
        <dbReference type="ARBA" id="ARBA00004370"/>
    </source>
</evidence>
<protein>
    <submittedName>
        <fullName evidence="8">Alpha/Beta hydrolase protein</fullName>
    </submittedName>
</protein>
<dbReference type="InterPro" id="IPR029058">
    <property type="entry name" value="AB_hydrolase_fold"/>
</dbReference>
<dbReference type="GO" id="GO:0005783">
    <property type="term" value="C:endoplasmic reticulum"/>
    <property type="evidence" value="ECO:0007669"/>
    <property type="project" value="UniProtKB-SubCell"/>
</dbReference>
<keyword evidence="6" id="KW-0472">Membrane</keyword>
<evidence type="ECO:0000256" key="2">
    <source>
        <dbReference type="ARBA" id="ARBA00004240"/>
    </source>
</evidence>
<keyword evidence="9" id="KW-1185">Reference proteome</keyword>
<dbReference type="AlphaFoldDB" id="A0A364N7E2"/>
<evidence type="ECO:0000256" key="5">
    <source>
        <dbReference type="ARBA" id="ARBA00023128"/>
    </source>
</evidence>
<proteinExistence type="predicted"/>
<dbReference type="GO" id="GO:0005739">
    <property type="term" value="C:mitochondrion"/>
    <property type="evidence" value="ECO:0007669"/>
    <property type="project" value="UniProtKB-SubCell"/>
</dbReference>
<dbReference type="OrthoDB" id="5086500at2759"/>
<dbReference type="GO" id="GO:0016787">
    <property type="term" value="F:hydrolase activity"/>
    <property type="evidence" value="ECO:0007669"/>
    <property type="project" value="UniProtKB-KW"/>
</dbReference>
<comment type="caution">
    <text evidence="8">The sequence shown here is derived from an EMBL/GenBank/DDBJ whole genome shotgun (WGS) entry which is preliminary data.</text>
</comment>
<sequence length="304" mass="32732">MTYGYDANVVSFGAMAGQNSLEGNAKMLLEALLAERQDAARPLIFVTHSLGGLLCKQALLMAHNRPEYRSIFDAYAGILFIGTPHKGSKQAKLGTPFVSFINFFRSANTEIVGMLKLRSKQLLMLDDEFWALMDGEKKNCAVHCYSESAPMSSALGFIVDSDSAARPGGRSSPLDGTHSSMLKFETDQDSGYLTLSTKLKGWYNNLPSLTLASPNNAPNHSSSYGKADTQAVGSSAQDDCAIASAAKMDAGAPRPRSNEAASASSNGETRDKKESRGGGFHDCTFSDTCKVIPWMDNHHIVNIN</sequence>
<keyword evidence="5" id="KW-0496">Mitochondrion</keyword>
<evidence type="ECO:0000256" key="4">
    <source>
        <dbReference type="ARBA" id="ARBA00022824"/>
    </source>
</evidence>
<gene>
    <name evidence="8" type="ORF">DDE83_003442</name>
</gene>
<keyword evidence="8" id="KW-0378">Hydrolase</keyword>
<evidence type="ECO:0000256" key="6">
    <source>
        <dbReference type="ARBA" id="ARBA00023136"/>
    </source>
</evidence>
<dbReference type="PANTHER" id="PTHR48182:SF2">
    <property type="entry name" value="PROTEIN SERAC1"/>
    <property type="match status" value="1"/>
</dbReference>
<feature type="region of interest" description="Disordered" evidence="7">
    <location>
        <begin position="247"/>
        <end position="278"/>
    </location>
</feature>
<dbReference type="Gene3D" id="3.40.50.1820">
    <property type="entry name" value="alpha/beta hydrolase"/>
    <property type="match status" value="1"/>
</dbReference>
<keyword evidence="4" id="KW-0256">Endoplasmic reticulum</keyword>
<dbReference type="EMBL" id="QGDH01000039">
    <property type="protein sequence ID" value="RAR13186.1"/>
    <property type="molecule type" value="Genomic_DNA"/>
</dbReference>
<dbReference type="InterPro" id="IPR052374">
    <property type="entry name" value="SERAC1"/>
</dbReference>
<evidence type="ECO:0000313" key="9">
    <source>
        <dbReference type="Proteomes" id="UP000249619"/>
    </source>
</evidence>
<dbReference type="PANTHER" id="PTHR48182">
    <property type="entry name" value="PROTEIN SERAC1"/>
    <property type="match status" value="1"/>
</dbReference>
<dbReference type="SUPFAM" id="SSF53474">
    <property type="entry name" value="alpha/beta-Hydrolases"/>
    <property type="match status" value="1"/>
</dbReference>
<feature type="compositionally biased region" description="Low complexity" evidence="7">
    <location>
        <begin position="252"/>
        <end position="266"/>
    </location>
</feature>